<feature type="chain" id="PRO_5005251208" evidence="11">
    <location>
        <begin position="22"/>
        <end position="369"/>
    </location>
</feature>
<evidence type="ECO:0000256" key="4">
    <source>
        <dbReference type="ARBA" id="ARBA00022452"/>
    </source>
</evidence>
<evidence type="ECO:0000256" key="8">
    <source>
        <dbReference type="ARBA" id="ARBA00023114"/>
    </source>
</evidence>
<dbReference type="PANTHER" id="PTHR34501">
    <property type="entry name" value="PROTEIN YDDL-RELATED"/>
    <property type="match status" value="1"/>
</dbReference>
<keyword evidence="3" id="KW-0813">Transport</keyword>
<keyword evidence="10" id="KW-0998">Cell outer membrane</keyword>
<dbReference type="PATRIC" id="fig|908627.4.peg.4836"/>
<dbReference type="InterPro" id="IPR001702">
    <property type="entry name" value="Porin_Gram-ve"/>
</dbReference>
<dbReference type="PRINTS" id="PR00182">
    <property type="entry name" value="ECOLNEIPORIN"/>
</dbReference>
<proteinExistence type="predicted"/>
<dbReference type="GO" id="GO:0015288">
    <property type="term" value="F:porin activity"/>
    <property type="evidence" value="ECO:0007669"/>
    <property type="project" value="UniProtKB-KW"/>
</dbReference>
<gene>
    <name evidence="13" type="ORF">EOS_21645</name>
</gene>
<evidence type="ECO:0000313" key="14">
    <source>
        <dbReference type="Proteomes" id="UP000035963"/>
    </source>
</evidence>
<keyword evidence="5" id="KW-0812">Transmembrane</keyword>
<dbReference type="GO" id="GO:0046930">
    <property type="term" value="C:pore complex"/>
    <property type="evidence" value="ECO:0007669"/>
    <property type="project" value="UniProtKB-KW"/>
</dbReference>
<evidence type="ECO:0000256" key="5">
    <source>
        <dbReference type="ARBA" id="ARBA00022692"/>
    </source>
</evidence>
<accession>A0A0J1FW80</accession>
<evidence type="ECO:0000256" key="9">
    <source>
        <dbReference type="ARBA" id="ARBA00023136"/>
    </source>
</evidence>
<feature type="signal peptide" evidence="11">
    <location>
        <begin position="1"/>
        <end position="21"/>
    </location>
</feature>
<sequence length="369" mass="39857">MKLLKLAPLAVLGAFTASSYAQSSVTLYGLISGGVGFATNQGGHNAYQALSGTNQNPRWGLKGREDLGGGLSAVFQLENGFNLMTGTASQNGREFGRQAYVGLADKTYGTLTLGRQYDAIHDYIGPVIIASNGVNIGDNDNGYNDIRIQNSVKYVSPDYRGLKATAIYGFSNATGFSNNSAYSFGIGYEHGPLKWSAVYAQYNHPYSSTNQDGAISNDYASSLLIFAKSATTPSVFASKQRIAGTGGFYTIGRAQFAALFTDVHYDYLDNSHLHLQNFGLNVVYTMTPSLFLGAAYGYTDGKYDVINQSPKWHQVNLQADYFLSKRTDVALTVIGQQAAGDAQHAQIFAFARSTTTRQLVATIGMRHVF</sequence>
<dbReference type="InterPro" id="IPR050298">
    <property type="entry name" value="Gram-neg_bact_OMP"/>
</dbReference>
<comment type="subcellular location">
    <subcellularLocation>
        <location evidence="1">Cell outer membrane</location>
        <topology evidence="1">Multi-pass membrane protein</topology>
    </subcellularLocation>
</comment>
<dbReference type="Gene3D" id="2.40.160.10">
    <property type="entry name" value="Porin"/>
    <property type="match status" value="1"/>
</dbReference>
<dbReference type="InterPro" id="IPR033900">
    <property type="entry name" value="Gram_neg_porin_domain"/>
</dbReference>
<evidence type="ECO:0000313" key="13">
    <source>
        <dbReference type="EMBL" id="KLU24138.1"/>
    </source>
</evidence>
<dbReference type="RefSeq" id="WP_047848749.1">
    <property type="nucleotide sequence ID" value="NZ_AEJF01000134.1"/>
</dbReference>
<evidence type="ECO:0000256" key="6">
    <source>
        <dbReference type="ARBA" id="ARBA00022729"/>
    </source>
</evidence>
<dbReference type="InterPro" id="IPR002299">
    <property type="entry name" value="Porin_Neis"/>
</dbReference>
<keyword evidence="8" id="KW-0626">Porin</keyword>
<keyword evidence="6 11" id="KW-0732">Signal</keyword>
<keyword evidence="9" id="KW-0472">Membrane</keyword>
<dbReference type="PRINTS" id="PR00184">
    <property type="entry name" value="NEISSPPORIN"/>
</dbReference>
<dbReference type="AlphaFoldDB" id="A0A0J1FW80"/>
<dbReference type="SUPFAM" id="SSF56935">
    <property type="entry name" value="Porins"/>
    <property type="match status" value="1"/>
</dbReference>
<dbReference type="GO" id="GO:0009279">
    <property type="term" value="C:cell outer membrane"/>
    <property type="evidence" value="ECO:0007669"/>
    <property type="project" value="UniProtKB-SubCell"/>
</dbReference>
<keyword evidence="14" id="KW-1185">Reference proteome</keyword>
<comment type="caution">
    <text evidence="13">The sequence shown here is derived from an EMBL/GenBank/DDBJ whole genome shotgun (WGS) entry which is preliminary data.</text>
</comment>
<dbReference type="OrthoDB" id="8982743at2"/>
<organism evidence="13 14">
    <name type="scientific">Caballeronia mineralivorans PML1(12)</name>
    <dbReference type="NCBI Taxonomy" id="908627"/>
    <lineage>
        <taxon>Bacteria</taxon>
        <taxon>Pseudomonadati</taxon>
        <taxon>Pseudomonadota</taxon>
        <taxon>Betaproteobacteria</taxon>
        <taxon>Burkholderiales</taxon>
        <taxon>Burkholderiaceae</taxon>
        <taxon>Caballeronia</taxon>
    </lineage>
</organism>
<dbReference type="InterPro" id="IPR023614">
    <property type="entry name" value="Porin_dom_sf"/>
</dbReference>
<dbReference type="EMBL" id="AEJF01000134">
    <property type="protein sequence ID" value="KLU24138.1"/>
    <property type="molecule type" value="Genomic_DNA"/>
</dbReference>
<evidence type="ECO:0000256" key="7">
    <source>
        <dbReference type="ARBA" id="ARBA00023065"/>
    </source>
</evidence>
<dbReference type="Proteomes" id="UP000035963">
    <property type="component" value="Unassembled WGS sequence"/>
</dbReference>
<evidence type="ECO:0000256" key="3">
    <source>
        <dbReference type="ARBA" id="ARBA00022448"/>
    </source>
</evidence>
<keyword evidence="7" id="KW-0406">Ion transport</keyword>
<dbReference type="PANTHER" id="PTHR34501:SF9">
    <property type="entry name" value="MAJOR OUTER MEMBRANE PROTEIN P.IA"/>
    <property type="match status" value="1"/>
</dbReference>
<dbReference type="GO" id="GO:0034220">
    <property type="term" value="P:monoatomic ion transmembrane transport"/>
    <property type="evidence" value="ECO:0007669"/>
    <property type="project" value="InterPro"/>
</dbReference>
<comment type="subunit">
    <text evidence="2">Homotrimer.</text>
</comment>
<evidence type="ECO:0000259" key="12">
    <source>
        <dbReference type="Pfam" id="PF13609"/>
    </source>
</evidence>
<feature type="domain" description="Porin" evidence="12">
    <location>
        <begin position="9"/>
        <end position="333"/>
    </location>
</feature>
<evidence type="ECO:0000256" key="10">
    <source>
        <dbReference type="ARBA" id="ARBA00023237"/>
    </source>
</evidence>
<protein>
    <submittedName>
        <fullName evidence="13">Porin</fullName>
    </submittedName>
</protein>
<dbReference type="CDD" id="cd00342">
    <property type="entry name" value="gram_neg_porins"/>
    <property type="match status" value="1"/>
</dbReference>
<keyword evidence="4" id="KW-1134">Transmembrane beta strand</keyword>
<evidence type="ECO:0000256" key="11">
    <source>
        <dbReference type="SAM" id="SignalP"/>
    </source>
</evidence>
<name>A0A0J1FW80_9BURK</name>
<dbReference type="Pfam" id="PF13609">
    <property type="entry name" value="Porin_4"/>
    <property type="match status" value="1"/>
</dbReference>
<evidence type="ECO:0000256" key="2">
    <source>
        <dbReference type="ARBA" id="ARBA00011233"/>
    </source>
</evidence>
<reference evidence="13 14" key="1">
    <citation type="journal article" date="2015" name="Genome Announc.">
        <title>Draft Genome Sequence of Burkholderia sp. Strain PML1(12), an Ectomycorrhizosphere-Inhabiting Bacterium with Effective Mineral-Weathering Ability.</title>
        <authorList>
            <person name="Uroz S."/>
            <person name="Oger P."/>
        </authorList>
    </citation>
    <scope>NUCLEOTIDE SEQUENCE [LARGE SCALE GENOMIC DNA]</scope>
    <source>
        <strain evidence="14">PML1(12)</strain>
    </source>
</reference>
<evidence type="ECO:0000256" key="1">
    <source>
        <dbReference type="ARBA" id="ARBA00004571"/>
    </source>
</evidence>